<proteinExistence type="predicted"/>
<keyword evidence="2" id="KW-0732">Signal</keyword>
<feature type="compositionally biased region" description="Basic residues" evidence="1">
    <location>
        <begin position="71"/>
        <end position="81"/>
    </location>
</feature>
<feature type="compositionally biased region" description="Low complexity" evidence="1">
    <location>
        <begin position="89"/>
        <end position="113"/>
    </location>
</feature>
<dbReference type="AlphaFoldDB" id="A0A4Y1QLF0"/>
<feature type="chain" id="PRO_5021448791" evidence="2">
    <location>
        <begin position="22"/>
        <end position="113"/>
    </location>
</feature>
<reference evidence="3" key="1">
    <citation type="journal article" date="2019" name="Science">
        <title>Mutation of a bHLH transcription factor allowed almond domestication.</title>
        <authorList>
            <person name="Sanchez-Perez R."/>
            <person name="Pavan S."/>
            <person name="Mazzeo R."/>
            <person name="Moldovan C."/>
            <person name="Aiese Cigliano R."/>
            <person name="Del Cueto J."/>
            <person name="Ricciardi F."/>
            <person name="Lotti C."/>
            <person name="Ricciardi L."/>
            <person name="Dicenta F."/>
            <person name="Lopez-Marques R.L."/>
            <person name="Lindberg Moller B."/>
        </authorList>
    </citation>
    <scope>NUCLEOTIDE SEQUENCE</scope>
</reference>
<feature type="signal peptide" evidence="2">
    <location>
        <begin position="1"/>
        <end position="21"/>
    </location>
</feature>
<sequence length="113" mass="13523">MWCHCRLVYLLMSFLFRKRNVGPMNATILIRIELEEVNAPRYYKYNPMDVFWKYLNKFGELLLKRWPFSKLRQKGSRHCHAPYKGGEKPQTPTQQLTTTNQTSLNSSQRIIKQ</sequence>
<evidence type="ECO:0000313" key="3">
    <source>
        <dbReference type="EMBL" id="BBG92659.1"/>
    </source>
</evidence>
<dbReference type="InterPro" id="IPR018333">
    <property type="entry name" value="Squalene_cyclase"/>
</dbReference>
<dbReference type="PANTHER" id="PTHR11764">
    <property type="entry name" value="TERPENE CYCLASE/MUTASE FAMILY MEMBER"/>
    <property type="match status" value="1"/>
</dbReference>
<dbReference type="GO" id="GO:0005811">
    <property type="term" value="C:lipid droplet"/>
    <property type="evidence" value="ECO:0007669"/>
    <property type="project" value="InterPro"/>
</dbReference>
<feature type="region of interest" description="Disordered" evidence="1">
    <location>
        <begin position="71"/>
        <end position="113"/>
    </location>
</feature>
<dbReference type="Gene3D" id="1.50.10.20">
    <property type="match status" value="1"/>
</dbReference>
<name>A0A4Y1QLF0_PRUDU</name>
<dbReference type="EMBL" id="AP019297">
    <property type="protein sequence ID" value="BBG92659.1"/>
    <property type="molecule type" value="Genomic_DNA"/>
</dbReference>
<organism evidence="3">
    <name type="scientific">Prunus dulcis</name>
    <name type="common">Almond</name>
    <name type="synonym">Amygdalus dulcis</name>
    <dbReference type="NCBI Taxonomy" id="3755"/>
    <lineage>
        <taxon>Eukaryota</taxon>
        <taxon>Viridiplantae</taxon>
        <taxon>Streptophyta</taxon>
        <taxon>Embryophyta</taxon>
        <taxon>Tracheophyta</taxon>
        <taxon>Spermatophyta</taxon>
        <taxon>Magnoliopsida</taxon>
        <taxon>eudicotyledons</taxon>
        <taxon>Gunneridae</taxon>
        <taxon>Pentapetalae</taxon>
        <taxon>rosids</taxon>
        <taxon>fabids</taxon>
        <taxon>Rosales</taxon>
        <taxon>Rosaceae</taxon>
        <taxon>Amygdaloideae</taxon>
        <taxon>Amygdaleae</taxon>
        <taxon>Prunus</taxon>
    </lineage>
</organism>
<accession>A0A4Y1QLF0</accession>
<dbReference type="PANTHER" id="PTHR11764:SF44">
    <property type="entry name" value="LANOSTEROL SYNTHASE"/>
    <property type="match status" value="1"/>
</dbReference>
<protein>
    <submittedName>
        <fullName evidence="3">HOPZ-ACTIVATED RESISTANCE 1</fullName>
    </submittedName>
</protein>
<dbReference type="GO" id="GO:0031559">
    <property type="term" value="F:oxidosqualene cyclase activity"/>
    <property type="evidence" value="ECO:0007669"/>
    <property type="project" value="UniProtKB-ARBA"/>
</dbReference>
<evidence type="ECO:0000256" key="2">
    <source>
        <dbReference type="SAM" id="SignalP"/>
    </source>
</evidence>
<dbReference type="InterPro" id="IPR008930">
    <property type="entry name" value="Terpenoid_cyclase/PrenylTrfase"/>
</dbReference>
<gene>
    <name evidence="3" type="ORF">Prudu_000461</name>
</gene>
<dbReference type="GO" id="GO:0016104">
    <property type="term" value="P:triterpenoid biosynthetic process"/>
    <property type="evidence" value="ECO:0007669"/>
    <property type="project" value="InterPro"/>
</dbReference>
<dbReference type="SUPFAM" id="SSF48239">
    <property type="entry name" value="Terpenoid cyclases/Protein prenyltransferases"/>
    <property type="match status" value="1"/>
</dbReference>
<evidence type="ECO:0000256" key="1">
    <source>
        <dbReference type="SAM" id="MobiDB-lite"/>
    </source>
</evidence>